<name>A0A2G5VF16_9PELO</name>
<dbReference type="EMBL" id="PDUG01000001">
    <property type="protein sequence ID" value="PIC50375.1"/>
    <property type="molecule type" value="Genomic_DNA"/>
</dbReference>
<dbReference type="InterPro" id="IPR009689">
    <property type="entry name" value="DUF1280"/>
</dbReference>
<dbReference type="Pfam" id="PF06918">
    <property type="entry name" value="DUF1280"/>
    <property type="match status" value="1"/>
</dbReference>
<keyword evidence="3" id="KW-1185">Reference proteome</keyword>
<feature type="coiled-coil region" evidence="1">
    <location>
        <begin position="11"/>
        <end position="112"/>
    </location>
</feature>
<dbReference type="PANTHER" id="PTHR31424">
    <property type="entry name" value="PROTEIN CBG23806"/>
    <property type="match status" value="1"/>
</dbReference>
<dbReference type="Proteomes" id="UP000230233">
    <property type="component" value="Chromosome I"/>
</dbReference>
<accession>A0A2G5VF16</accession>
<dbReference type="PANTHER" id="PTHR31424:SF3">
    <property type="entry name" value="RING-TYPE DOMAIN-CONTAINING PROTEIN"/>
    <property type="match status" value="1"/>
</dbReference>
<evidence type="ECO:0000313" key="2">
    <source>
        <dbReference type="EMBL" id="PIC50375.1"/>
    </source>
</evidence>
<evidence type="ECO:0000313" key="3">
    <source>
        <dbReference type="Proteomes" id="UP000230233"/>
    </source>
</evidence>
<keyword evidence="1" id="KW-0175">Coiled coil</keyword>
<evidence type="ECO:0000256" key="1">
    <source>
        <dbReference type="SAM" id="Coils"/>
    </source>
</evidence>
<organism evidence="2 3">
    <name type="scientific">Caenorhabditis nigoni</name>
    <dbReference type="NCBI Taxonomy" id="1611254"/>
    <lineage>
        <taxon>Eukaryota</taxon>
        <taxon>Metazoa</taxon>
        <taxon>Ecdysozoa</taxon>
        <taxon>Nematoda</taxon>
        <taxon>Chromadorea</taxon>
        <taxon>Rhabditida</taxon>
        <taxon>Rhabditina</taxon>
        <taxon>Rhabditomorpha</taxon>
        <taxon>Rhabditoidea</taxon>
        <taxon>Rhabditidae</taxon>
        <taxon>Peloderinae</taxon>
        <taxon>Caenorhabditis</taxon>
    </lineage>
</organism>
<proteinExistence type="predicted"/>
<protein>
    <submittedName>
        <fullName evidence="2">Uncharacterized protein</fullName>
    </submittedName>
</protein>
<gene>
    <name evidence="2" type="primary">Cnig_chr_I.g1296</name>
    <name evidence="2" type="ORF">B9Z55_001296</name>
</gene>
<comment type="caution">
    <text evidence="2">The sequence shown here is derived from an EMBL/GenBank/DDBJ whole genome shotgun (WGS) entry which is preliminary data.</text>
</comment>
<reference evidence="3" key="1">
    <citation type="submission" date="2017-10" db="EMBL/GenBank/DDBJ databases">
        <title>Rapid genome shrinkage in a self-fertile nematode reveals novel sperm competition proteins.</title>
        <authorList>
            <person name="Yin D."/>
            <person name="Schwarz E.M."/>
            <person name="Thomas C.G."/>
            <person name="Felde R.L."/>
            <person name="Korf I.F."/>
            <person name="Cutter A.D."/>
            <person name="Schartner C.M."/>
            <person name="Ralston E.J."/>
            <person name="Meyer B.J."/>
            <person name="Haag E.S."/>
        </authorList>
    </citation>
    <scope>NUCLEOTIDE SEQUENCE [LARGE SCALE GENOMIC DNA]</scope>
    <source>
        <strain evidence="3">JU1422</strain>
    </source>
</reference>
<sequence length="209" mass="23552">MWSQRDALGQKSDLTVRLKTLEQKHKRLESSNGRKRSRENWLEKNTYKLQKLNEENAKSKKMMKEELRDVHGFGGVTGFSTLTNKKVKSGRVEEAIKSLQNESEKLEALDRNGKLIFDESKIWLCINGDKGGSHFKLCATIGNVEVSNSAYHIAPLGMFNDEENAENLACHLGNLITQLDNLTELESSIGGNKEKIPVVQFLGGDLKFE</sequence>
<dbReference type="AlphaFoldDB" id="A0A2G5VF16"/>